<evidence type="ECO:0000313" key="1">
    <source>
        <dbReference type="EMBL" id="GJT11814.1"/>
    </source>
</evidence>
<sequence>MDVRPIHGKEEGKSKSVCKLGKQWEEMKSTLDIERLRQIHTPPDDAYDILATDSILDKLVQELGDDLLDITIVNEEADCNPTKDIEELERLLVKDP</sequence>
<reference evidence="1" key="2">
    <citation type="submission" date="2022-01" db="EMBL/GenBank/DDBJ databases">
        <authorList>
            <person name="Yamashiro T."/>
            <person name="Shiraishi A."/>
            <person name="Satake H."/>
            <person name="Nakayama K."/>
        </authorList>
    </citation>
    <scope>NUCLEOTIDE SEQUENCE</scope>
</reference>
<reference evidence="1" key="1">
    <citation type="journal article" date="2022" name="Int. J. Mol. Sci.">
        <title>Draft Genome of Tanacetum Coccineum: Genomic Comparison of Closely Related Tanacetum-Family Plants.</title>
        <authorList>
            <person name="Yamashiro T."/>
            <person name="Shiraishi A."/>
            <person name="Nakayama K."/>
            <person name="Satake H."/>
        </authorList>
    </citation>
    <scope>NUCLEOTIDE SEQUENCE</scope>
</reference>
<keyword evidence="2" id="KW-1185">Reference proteome</keyword>
<protein>
    <submittedName>
        <fullName evidence="1">Uncharacterized protein</fullName>
    </submittedName>
</protein>
<proteinExistence type="predicted"/>
<organism evidence="1 2">
    <name type="scientific">Tanacetum coccineum</name>
    <dbReference type="NCBI Taxonomy" id="301880"/>
    <lineage>
        <taxon>Eukaryota</taxon>
        <taxon>Viridiplantae</taxon>
        <taxon>Streptophyta</taxon>
        <taxon>Embryophyta</taxon>
        <taxon>Tracheophyta</taxon>
        <taxon>Spermatophyta</taxon>
        <taxon>Magnoliopsida</taxon>
        <taxon>eudicotyledons</taxon>
        <taxon>Gunneridae</taxon>
        <taxon>Pentapetalae</taxon>
        <taxon>asterids</taxon>
        <taxon>campanulids</taxon>
        <taxon>Asterales</taxon>
        <taxon>Asteraceae</taxon>
        <taxon>Asteroideae</taxon>
        <taxon>Anthemideae</taxon>
        <taxon>Anthemidinae</taxon>
        <taxon>Tanacetum</taxon>
    </lineage>
</organism>
<dbReference type="Proteomes" id="UP001151760">
    <property type="component" value="Unassembled WGS sequence"/>
</dbReference>
<name>A0ABQ5BG08_9ASTR</name>
<accession>A0ABQ5BG08</accession>
<gene>
    <name evidence="1" type="ORF">Tco_0858856</name>
</gene>
<comment type="caution">
    <text evidence="1">The sequence shown here is derived from an EMBL/GenBank/DDBJ whole genome shotgun (WGS) entry which is preliminary data.</text>
</comment>
<dbReference type="EMBL" id="BQNB010013098">
    <property type="protein sequence ID" value="GJT11814.1"/>
    <property type="molecule type" value="Genomic_DNA"/>
</dbReference>
<evidence type="ECO:0000313" key="2">
    <source>
        <dbReference type="Proteomes" id="UP001151760"/>
    </source>
</evidence>